<reference evidence="3" key="1">
    <citation type="submission" date="2017-09" db="EMBL/GenBank/DDBJ databases">
        <title>Depth-based differentiation of microbial function through sediment-hosted aquifers and enrichment of novel symbionts in the deep terrestrial subsurface.</title>
        <authorList>
            <person name="Probst A.J."/>
            <person name="Ladd B."/>
            <person name="Jarett J.K."/>
            <person name="Geller-Mcgrath D.E."/>
            <person name="Sieber C.M.K."/>
            <person name="Emerson J.B."/>
            <person name="Anantharaman K."/>
            <person name="Thomas B.C."/>
            <person name="Malmstrom R."/>
            <person name="Stieglmeier M."/>
            <person name="Klingl A."/>
            <person name="Woyke T."/>
            <person name="Ryan C.M."/>
            <person name="Banfield J.F."/>
        </authorList>
    </citation>
    <scope>NUCLEOTIDE SEQUENCE [LARGE SCALE GENOMIC DNA]</scope>
</reference>
<evidence type="ECO:0000256" key="1">
    <source>
        <dbReference type="SAM" id="MobiDB-lite"/>
    </source>
</evidence>
<name>A0A2H0VCR9_9BACT</name>
<protein>
    <submittedName>
        <fullName evidence="2">Uncharacterized protein</fullName>
    </submittedName>
</protein>
<evidence type="ECO:0000313" key="3">
    <source>
        <dbReference type="Proteomes" id="UP000230557"/>
    </source>
</evidence>
<feature type="non-terminal residue" evidence="2">
    <location>
        <position position="60"/>
    </location>
</feature>
<dbReference type="AlphaFoldDB" id="A0A2H0VCR9"/>
<proteinExistence type="predicted"/>
<sequence length="60" mass="6578">MLELPPSVATGAPRAATRTEKAKIGNEAKLNDLSTLLEDEVAVADRAVSFSFQFLRWRGM</sequence>
<accession>A0A2H0VCR9</accession>
<comment type="caution">
    <text evidence="2">The sequence shown here is derived from an EMBL/GenBank/DDBJ whole genome shotgun (WGS) entry which is preliminary data.</text>
</comment>
<dbReference type="Proteomes" id="UP000230557">
    <property type="component" value="Unassembled WGS sequence"/>
</dbReference>
<organism evidence="2 3">
    <name type="scientific">Candidatus Doudnabacteria bacterium CG10_big_fil_rev_8_21_14_0_10_41_10</name>
    <dbReference type="NCBI Taxonomy" id="1974551"/>
    <lineage>
        <taxon>Bacteria</taxon>
        <taxon>Candidatus Doudnaibacteriota</taxon>
    </lineage>
</organism>
<dbReference type="EMBL" id="PFAJ01000054">
    <property type="protein sequence ID" value="PIR96907.1"/>
    <property type="molecule type" value="Genomic_DNA"/>
</dbReference>
<gene>
    <name evidence="2" type="ORF">COT91_04190</name>
</gene>
<evidence type="ECO:0000313" key="2">
    <source>
        <dbReference type="EMBL" id="PIR96907.1"/>
    </source>
</evidence>
<feature type="region of interest" description="Disordered" evidence="1">
    <location>
        <begin position="1"/>
        <end position="23"/>
    </location>
</feature>